<dbReference type="Proteomes" id="UP000184188">
    <property type="component" value="Unassembled WGS sequence"/>
</dbReference>
<name>A0A1L9SHE0_9EURO</name>
<dbReference type="EMBL" id="KV878342">
    <property type="protein sequence ID" value="OJJ46506.1"/>
    <property type="molecule type" value="Genomic_DNA"/>
</dbReference>
<evidence type="ECO:0000313" key="2">
    <source>
        <dbReference type="EMBL" id="OJJ46506.1"/>
    </source>
</evidence>
<sequence>MSMPKEMLENEYQKHANIARGISEQELEEQNVSAMTEQDTKNWNQKRAEKRGKKEAKRMKKADVLEENAALKSKLFELESLIKELVDKFDELRTIIHNMHPATEIDRA</sequence>
<evidence type="ECO:0000313" key="3">
    <source>
        <dbReference type="Proteomes" id="UP000184188"/>
    </source>
</evidence>
<keyword evidence="3" id="KW-1185">Reference proteome</keyword>
<gene>
    <name evidence="2" type="ORF">ASPZODRAFT_132582</name>
</gene>
<organism evidence="2 3">
    <name type="scientific">Penicilliopsis zonata CBS 506.65</name>
    <dbReference type="NCBI Taxonomy" id="1073090"/>
    <lineage>
        <taxon>Eukaryota</taxon>
        <taxon>Fungi</taxon>
        <taxon>Dikarya</taxon>
        <taxon>Ascomycota</taxon>
        <taxon>Pezizomycotina</taxon>
        <taxon>Eurotiomycetes</taxon>
        <taxon>Eurotiomycetidae</taxon>
        <taxon>Eurotiales</taxon>
        <taxon>Aspergillaceae</taxon>
        <taxon>Penicilliopsis</taxon>
    </lineage>
</organism>
<dbReference type="GeneID" id="34609525"/>
<dbReference type="RefSeq" id="XP_022581016.1">
    <property type="nucleotide sequence ID" value="XM_022723060.1"/>
</dbReference>
<dbReference type="AlphaFoldDB" id="A0A1L9SHE0"/>
<protein>
    <submittedName>
        <fullName evidence="2">Uncharacterized protein</fullName>
    </submittedName>
</protein>
<feature type="region of interest" description="Disordered" evidence="1">
    <location>
        <begin position="22"/>
        <end position="61"/>
    </location>
</feature>
<feature type="compositionally biased region" description="Basic residues" evidence="1">
    <location>
        <begin position="48"/>
        <end position="60"/>
    </location>
</feature>
<feature type="compositionally biased region" description="Polar residues" evidence="1">
    <location>
        <begin position="30"/>
        <end position="45"/>
    </location>
</feature>
<dbReference type="VEuPathDB" id="FungiDB:ASPZODRAFT_132582"/>
<evidence type="ECO:0000256" key="1">
    <source>
        <dbReference type="SAM" id="MobiDB-lite"/>
    </source>
</evidence>
<accession>A0A1L9SHE0</accession>
<reference evidence="3" key="1">
    <citation type="journal article" date="2017" name="Genome Biol.">
        <title>Comparative genomics reveals high biological diversity and specific adaptations in the industrially and medically important fungal genus Aspergillus.</title>
        <authorList>
            <person name="de Vries R.P."/>
            <person name="Riley R."/>
            <person name="Wiebenga A."/>
            <person name="Aguilar-Osorio G."/>
            <person name="Amillis S."/>
            <person name="Uchima C.A."/>
            <person name="Anderluh G."/>
            <person name="Asadollahi M."/>
            <person name="Askin M."/>
            <person name="Barry K."/>
            <person name="Battaglia E."/>
            <person name="Bayram O."/>
            <person name="Benocci T."/>
            <person name="Braus-Stromeyer S.A."/>
            <person name="Caldana C."/>
            <person name="Canovas D."/>
            <person name="Cerqueira G.C."/>
            <person name="Chen F."/>
            <person name="Chen W."/>
            <person name="Choi C."/>
            <person name="Clum A."/>
            <person name="Dos Santos R.A."/>
            <person name="Damasio A.R."/>
            <person name="Diallinas G."/>
            <person name="Emri T."/>
            <person name="Fekete E."/>
            <person name="Flipphi M."/>
            <person name="Freyberg S."/>
            <person name="Gallo A."/>
            <person name="Gournas C."/>
            <person name="Habgood R."/>
            <person name="Hainaut M."/>
            <person name="Harispe M.L."/>
            <person name="Henrissat B."/>
            <person name="Hilden K.S."/>
            <person name="Hope R."/>
            <person name="Hossain A."/>
            <person name="Karabika E."/>
            <person name="Karaffa L."/>
            <person name="Karanyi Z."/>
            <person name="Krasevec N."/>
            <person name="Kuo A."/>
            <person name="Kusch H."/>
            <person name="LaButti K."/>
            <person name="Lagendijk E.L."/>
            <person name="Lapidus A."/>
            <person name="Levasseur A."/>
            <person name="Lindquist E."/>
            <person name="Lipzen A."/>
            <person name="Logrieco A.F."/>
            <person name="MacCabe A."/>
            <person name="Maekelae M.R."/>
            <person name="Malavazi I."/>
            <person name="Melin P."/>
            <person name="Meyer V."/>
            <person name="Mielnichuk N."/>
            <person name="Miskei M."/>
            <person name="Molnar A.P."/>
            <person name="Mule G."/>
            <person name="Ngan C.Y."/>
            <person name="Orejas M."/>
            <person name="Orosz E."/>
            <person name="Ouedraogo J.P."/>
            <person name="Overkamp K.M."/>
            <person name="Park H.-S."/>
            <person name="Perrone G."/>
            <person name="Piumi F."/>
            <person name="Punt P.J."/>
            <person name="Ram A.F."/>
            <person name="Ramon A."/>
            <person name="Rauscher S."/>
            <person name="Record E."/>
            <person name="Riano-Pachon D.M."/>
            <person name="Robert V."/>
            <person name="Roehrig J."/>
            <person name="Ruller R."/>
            <person name="Salamov A."/>
            <person name="Salih N.S."/>
            <person name="Samson R.A."/>
            <person name="Sandor E."/>
            <person name="Sanguinetti M."/>
            <person name="Schuetze T."/>
            <person name="Sepcic K."/>
            <person name="Shelest E."/>
            <person name="Sherlock G."/>
            <person name="Sophianopoulou V."/>
            <person name="Squina F.M."/>
            <person name="Sun H."/>
            <person name="Susca A."/>
            <person name="Todd R.B."/>
            <person name="Tsang A."/>
            <person name="Unkles S.E."/>
            <person name="van de Wiele N."/>
            <person name="van Rossen-Uffink D."/>
            <person name="Oliveira J.V."/>
            <person name="Vesth T.C."/>
            <person name="Visser J."/>
            <person name="Yu J.-H."/>
            <person name="Zhou M."/>
            <person name="Andersen M.R."/>
            <person name="Archer D.B."/>
            <person name="Baker S.E."/>
            <person name="Benoit I."/>
            <person name="Brakhage A.A."/>
            <person name="Braus G.H."/>
            <person name="Fischer R."/>
            <person name="Frisvad J.C."/>
            <person name="Goldman G.H."/>
            <person name="Houbraken J."/>
            <person name="Oakley B."/>
            <person name="Pocsi I."/>
            <person name="Scazzocchio C."/>
            <person name="Seiboth B."/>
            <person name="vanKuyk P.A."/>
            <person name="Wortman J."/>
            <person name="Dyer P.S."/>
            <person name="Grigoriev I.V."/>
        </authorList>
    </citation>
    <scope>NUCLEOTIDE SEQUENCE [LARGE SCALE GENOMIC DNA]</scope>
    <source>
        <strain evidence="3">CBS 506.65</strain>
    </source>
</reference>
<proteinExistence type="predicted"/>